<sequence length="130" mass="14956">MNKYILFLILMMVAGCSETVEYKYQPLENVGVNVFVAKIEVKEEGKTFIQFKYVINNNSPSPVTLKPASIRIIVNGEKSEFVRNNDLASAPEAETQLEKGDSEHEFYLMVNKVFENREIREFRVVNFGLK</sequence>
<dbReference type="AlphaFoldDB" id="A0A3B1A5Z3"/>
<evidence type="ECO:0008006" key="2">
    <source>
        <dbReference type="Google" id="ProtNLM"/>
    </source>
</evidence>
<evidence type="ECO:0000313" key="1">
    <source>
        <dbReference type="EMBL" id="VAW95523.1"/>
    </source>
</evidence>
<dbReference type="PROSITE" id="PS51257">
    <property type="entry name" value="PROKAR_LIPOPROTEIN"/>
    <property type="match status" value="1"/>
</dbReference>
<organism evidence="1">
    <name type="scientific">hydrothermal vent metagenome</name>
    <dbReference type="NCBI Taxonomy" id="652676"/>
    <lineage>
        <taxon>unclassified sequences</taxon>
        <taxon>metagenomes</taxon>
        <taxon>ecological metagenomes</taxon>
    </lineage>
</organism>
<protein>
    <recommendedName>
        <fullName evidence="2">Lipoprotein</fullName>
    </recommendedName>
</protein>
<dbReference type="EMBL" id="UOFR01000034">
    <property type="protein sequence ID" value="VAW95523.1"/>
    <property type="molecule type" value="Genomic_DNA"/>
</dbReference>
<gene>
    <name evidence="1" type="ORF">MNBD_GAMMA21-1475</name>
</gene>
<accession>A0A3B1A5Z3</accession>
<proteinExistence type="predicted"/>
<name>A0A3B1A5Z3_9ZZZZ</name>
<reference evidence="1" key="1">
    <citation type="submission" date="2018-06" db="EMBL/GenBank/DDBJ databases">
        <authorList>
            <person name="Zhirakovskaya E."/>
        </authorList>
    </citation>
    <scope>NUCLEOTIDE SEQUENCE</scope>
</reference>